<feature type="transmembrane region" description="Helical" evidence="7">
    <location>
        <begin position="345"/>
        <end position="362"/>
    </location>
</feature>
<keyword evidence="3 7" id="KW-0812">Transmembrane</keyword>
<dbReference type="EMBL" id="JARGDH010000002">
    <property type="protein sequence ID" value="KAL0275711.1"/>
    <property type="molecule type" value="Genomic_DNA"/>
</dbReference>
<feature type="domain" description="Major facilitator superfamily (MFS) profile" evidence="8">
    <location>
        <begin position="32"/>
        <end position="460"/>
    </location>
</feature>
<feature type="transmembrane region" description="Helical" evidence="7">
    <location>
        <begin position="268"/>
        <end position="286"/>
    </location>
</feature>
<accession>A0AAW2I1Q1</accession>
<feature type="transmembrane region" description="Helical" evidence="7">
    <location>
        <begin position="12"/>
        <end position="31"/>
    </location>
</feature>
<keyword evidence="5 7" id="KW-1133">Transmembrane helix</keyword>
<sequence length="485" mass="53525">MPKCTVDAVPARHVLCFMFFIGFTIVFLLRVNLNLAIVGMAVHNVTVSILSGNETSGVTRLNDTGEFSEVLSPGGEFEWGEFQQGLILGAFFYGYMSSQIPGGRIAEIYGMKPVFGTAVLLNGVLCLLIPLFARFHWVLLFIIRVVQGLGQGVLYPALSSCIMKWVPFNERARFIAITVQGCSLGPVVAMPLCGWILTTWGWPAVFYVSGVVTLIWYAAWLFLVYETPEVHPRISKKEKKYLKDNVEANYDEKPTSLPWKKVFASPQFWIGIFAHVGSDWGFHIFYTFGPKYMKDALGFDINKSALLSSLPFLCQYITATILGYVADKLVTDYSVPVRRIRKASVMMSHWGPAILLITMTFLTEDVTASVITLTVAVSMLGALTTGYYSNPIDIAPNFAGSLTGFANTLGSLGGIICTTTAGASLQKFGSPKGWHVIFYTAAALYTVTSMPFVLWIKSEVLPWNNCGKPKNVEMKLISSNDKSRT</sequence>
<evidence type="ECO:0000256" key="3">
    <source>
        <dbReference type="ARBA" id="ARBA00022692"/>
    </source>
</evidence>
<evidence type="ECO:0000256" key="7">
    <source>
        <dbReference type="SAM" id="Phobius"/>
    </source>
</evidence>
<feature type="transmembrane region" description="Helical" evidence="7">
    <location>
        <begin position="204"/>
        <end position="225"/>
    </location>
</feature>
<dbReference type="FunFam" id="1.20.1250.20:FF:000003">
    <property type="entry name" value="Solute carrier family 17 member 3"/>
    <property type="match status" value="1"/>
</dbReference>
<dbReference type="PANTHER" id="PTHR11662:SF399">
    <property type="entry name" value="FI19708P1-RELATED"/>
    <property type="match status" value="1"/>
</dbReference>
<evidence type="ECO:0000313" key="9">
    <source>
        <dbReference type="EMBL" id="KAL0275711.1"/>
    </source>
</evidence>
<dbReference type="InterPro" id="IPR011701">
    <property type="entry name" value="MFS"/>
</dbReference>
<dbReference type="InterPro" id="IPR020846">
    <property type="entry name" value="MFS_dom"/>
</dbReference>
<organism evidence="9">
    <name type="scientific">Menopon gallinae</name>
    <name type="common">poultry shaft louse</name>
    <dbReference type="NCBI Taxonomy" id="328185"/>
    <lineage>
        <taxon>Eukaryota</taxon>
        <taxon>Metazoa</taxon>
        <taxon>Ecdysozoa</taxon>
        <taxon>Arthropoda</taxon>
        <taxon>Hexapoda</taxon>
        <taxon>Insecta</taxon>
        <taxon>Pterygota</taxon>
        <taxon>Neoptera</taxon>
        <taxon>Paraneoptera</taxon>
        <taxon>Psocodea</taxon>
        <taxon>Troctomorpha</taxon>
        <taxon>Phthiraptera</taxon>
        <taxon>Amblycera</taxon>
        <taxon>Menoponidae</taxon>
        <taxon>Menopon</taxon>
    </lineage>
</organism>
<evidence type="ECO:0000256" key="2">
    <source>
        <dbReference type="ARBA" id="ARBA00022448"/>
    </source>
</evidence>
<comment type="subcellular location">
    <subcellularLocation>
        <location evidence="1">Membrane</location>
        <topology evidence="1">Multi-pass membrane protein</topology>
    </subcellularLocation>
</comment>
<evidence type="ECO:0000256" key="6">
    <source>
        <dbReference type="ARBA" id="ARBA00023136"/>
    </source>
</evidence>
<dbReference type="GO" id="GO:0015293">
    <property type="term" value="F:symporter activity"/>
    <property type="evidence" value="ECO:0007669"/>
    <property type="project" value="UniProtKB-KW"/>
</dbReference>
<evidence type="ECO:0000259" key="8">
    <source>
        <dbReference type="PROSITE" id="PS50850"/>
    </source>
</evidence>
<feature type="transmembrane region" description="Helical" evidence="7">
    <location>
        <begin position="174"/>
        <end position="198"/>
    </location>
</feature>
<feature type="transmembrane region" description="Helical" evidence="7">
    <location>
        <begin position="139"/>
        <end position="162"/>
    </location>
</feature>
<feature type="transmembrane region" description="Helical" evidence="7">
    <location>
        <begin position="306"/>
        <end position="325"/>
    </location>
</feature>
<keyword evidence="2" id="KW-0813">Transport</keyword>
<dbReference type="InterPro" id="IPR050382">
    <property type="entry name" value="MFS_Na/Anion_cotransporter"/>
</dbReference>
<dbReference type="PROSITE" id="PS50850">
    <property type="entry name" value="MFS"/>
    <property type="match status" value="1"/>
</dbReference>
<evidence type="ECO:0000256" key="5">
    <source>
        <dbReference type="ARBA" id="ARBA00022989"/>
    </source>
</evidence>
<dbReference type="Gene3D" id="1.20.1250.20">
    <property type="entry name" value="MFS general substrate transporter like domains"/>
    <property type="match status" value="2"/>
</dbReference>
<feature type="transmembrane region" description="Helical" evidence="7">
    <location>
        <begin position="368"/>
        <end position="388"/>
    </location>
</feature>
<dbReference type="InterPro" id="IPR036259">
    <property type="entry name" value="MFS_trans_sf"/>
</dbReference>
<gene>
    <name evidence="9" type="ORF">PYX00_003493</name>
</gene>
<proteinExistence type="predicted"/>
<dbReference type="EMBL" id="JARGDH010000002">
    <property type="protein sequence ID" value="KAL0275710.1"/>
    <property type="molecule type" value="Genomic_DNA"/>
</dbReference>
<dbReference type="AlphaFoldDB" id="A0AAW2I1Q1"/>
<evidence type="ECO:0000256" key="4">
    <source>
        <dbReference type="ARBA" id="ARBA00022847"/>
    </source>
</evidence>
<name>A0AAW2I1Q1_9NEOP</name>
<comment type="caution">
    <text evidence="9">The sequence shown here is derived from an EMBL/GenBank/DDBJ whole genome shotgun (WGS) entry which is preliminary data.</text>
</comment>
<protein>
    <recommendedName>
        <fullName evidence="8">Major facilitator superfamily (MFS) profile domain-containing protein</fullName>
    </recommendedName>
</protein>
<dbReference type="SUPFAM" id="SSF103473">
    <property type="entry name" value="MFS general substrate transporter"/>
    <property type="match status" value="1"/>
</dbReference>
<keyword evidence="6 7" id="KW-0472">Membrane</keyword>
<evidence type="ECO:0000256" key="1">
    <source>
        <dbReference type="ARBA" id="ARBA00004141"/>
    </source>
</evidence>
<dbReference type="GO" id="GO:0006820">
    <property type="term" value="P:monoatomic anion transport"/>
    <property type="evidence" value="ECO:0007669"/>
    <property type="project" value="TreeGrafter"/>
</dbReference>
<keyword evidence="4" id="KW-0769">Symport</keyword>
<dbReference type="GO" id="GO:0016020">
    <property type="term" value="C:membrane"/>
    <property type="evidence" value="ECO:0007669"/>
    <property type="project" value="UniProtKB-SubCell"/>
</dbReference>
<feature type="transmembrane region" description="Helical" evidence="7">
    <location>
        <begin position="436"/>
        <end position="456"/>
    </location>
</feature>
<reference evidence="9" key="1">
    <citation type="journal article" date="2024" name="Gigascience">
        <title>Chromosome-level genome of the poultry shaft louse Menopon gallinae provides insight into the host-switching and adaptive evolution of parasitic lice.</title>
        <authorList>
            <person name="Xu Y."/>
            <person name="Ma L."/>
            <person name="Liu S."/>
            <person name="Liang Y."/>
            <person name="Liu Q."/>
            <person name="He Z."/>
            <person name="Tian L."/>
            <person name="Duan Y."/>
            <person name="Cai W."/>
            <person name="Li H."/>
            <person name="Song F."/>
        </authorList>
    </citation>
    <scope>NUCLEOTIDE SEQUENCE</scope>
    <source>
        <strain evidence="9">Cailab_2023a</strain>
    </source>
</reference>
<feature type="transmembrane region" description="Helical" evidence="7">
    <location>
        <begin position="114"/>
        <end position="133"/>
    </location>
</feature>
<dbReference type="CDD" id="cd17318">
    <property type="entry name" value="MFS_SLC17"/>
    <property type="match status" value="1"/>
</dbReference>
<dbReference type="PANTHER" id="PTHR11662">
    <property type="entry name" value="SOLUTE CARRIER FAMILY 17"/>
    <property type="match status" value="1"/>
</dbReference>
<dbReference type="Pfam" id="PF07690">
    <property type="entry name" value="MFS_1"/>
    <property type="match status" value="1"/>
</dbReference>